<reference evidence="12 13" key="1">
    <citation type="submission" date="2024-09" db="EMBL/GenBank/DDBJ databases">
        <authorList>
            <person name="Sun Q."/>
            <person name="Mori K."/>
        </authorList>
    </citation>
    <scope>NUCLEOTIDE SEQUENCE [LARGE SCALE GENOMIC DNA]</scope>
    <source>
        <strain evidence="12 13">CCM 8626</strain>
    </source>
</reference>
<dbReference type="CDD" id="cd00082">
    <property type="entry name" value="HisKA"/>
    <property type="match status" value="1"/>
</dbReference>
<dbReference type="Proteomes" id="UP001589792">
    <property type="component" value="Unassembled WGS sequence"/>
</dbReference>
<dbReference type="PRINTS" id="PR00344">
    <property type="entry name" value="BCTRLSENSOR"/>
</dbReference>
<dbReference type="RefSeq" id="WP_380675877.1">
    <property type="nucleotide sequence ID" value="NZ_CP173186.1"/>
</dbReference>
<dbReference type="PANTHER" id="PTHR44936">
    <property type="entry name" value="SENSOR PROTEIN CREC"/>
    <property type="match status" value="1"/>
</dbReference>
<keyword evidence="10" id="KW-0472">Membrane</keyword>
<organism evidence="12 13">
    <name type="scientific">Serratia aquatilis</name>
    <dbReference type="NCBI Taxonomy" id="1737515"/>
    <lineage>
        <taxon>Bacteria</taxon>
        <taxon>Pseudomonadati</taxon>
        <taxon>Pseudomonadota</taxon>
        <taxon>Gammaproteobacteria</taxon>
        <taxon>Enterobacterales</taxon>
        <taxon>Yersiniaceae</taxon>
        <taxon>Serratia</taxon>
    </lineage>
</organism>
<comment type="catalytic activity">
    <reaction evidence="1">
        <text>ATP + protein L-histidine = ADP + protein N-phospho-L-histidine.</text>
        <dbReference type="EC" id="2.7.13.3"/>
    </reaction>
</comment>
<dbReference type="InterPro" id="IPR003594">
    <property type="entry name" value="HATPase_dom"/>
</dbReference>
<evidence type="ECO:0000256" key="5">
    <source>
        <dbReference type="ARBA" id="ARBA00022553"/>
    </source>
</evidence>
<evidence type="ECO:0000256" key="8">
    <source>
        <dbReference type="ARBA" id="ARBA00022777"/>
    </source>
</evidence>
<dbReference type="PROSITE" id="PS50109">
    <property type="entry name" value="HIS_KIN"/>
    <property type="match status" value="1"/>
</dbReference>
<dbReference type="InterPro" id="IPR036097">
    <property type="entry name" value="HisK_dim/P_sf"/>
</dbReference>
<keyword evidence="8" id="KW-0418">Kinase</keyword>
<sequence>MWRLLIRIFPVVFISMLSAIVVVICILYYSFDNWLVRESLDYNKSHVFLLKEYLSKSQSQQELQQRFKNYQQQHFGTTYIIPIDGLTMLSPEMKQRLLDGETVSQLRTNYLSWIYPVLYFRLGDSDKAIFIDSVKSLENPDDVNVIIYGSILLVFLFFLSLWSSFHWAELKKLIRATEQITQGDFSARAKVNKYASTYLVAYKVNQMAAYIERLINGQRDLIHSVSHELRSPIARLSFGMELLQKISQKIDQNDQLRPRISELDRDVTELNDLVNELLQLATVGQQYLTNFQRFDLGAMLHDSLKILKNSRHAGYITTSWPAELGDYNGDEHLLERVVTNVLHNADKYAVQRISLSAKKLPNGDYEIVIEDDGPGIAVEERERIFEPFYRLENIWDKKISGYGLGLSIVHKIVLVHHGSVDIETSTLGGAKFIIRLPTL</sequence>
<dbReference type="SMART" id="SM00387">
    <property type="entry name" value="HATPase_c"/>
    <property type="match status" value="1"/>
</dbReference>
<accession>A0ABV6EEG3</accession>
<dbReference type="InterPro" id="IPR003661">
    <property type="entry name" value="HisK_dim/P_dom"/>
</dbReference>
<evidence type="ECO:0000259" key="11">
    <source>
        <dbReference type="PROSITE" id="PS50109"/>
    </source>
</evidence>
<evidence type="ECO:0000256" key="6">
    <source>
        <dbReference type="ARBA" id="ARBA00022679"/>
    </source>
</evidence>
<keyword evidence="7" id="KW-0547">Nucleotide-binding</keyword>
<dbReference type="InterPro" id="IPR004358">
    <property type="entry name" value="Sig_transdc_His_kin-like_C"/>
</dbReference>
<proteinExistence type="predicted"/>
<dbReference type="SUPFAM" id="SSF47384">
    <property type="entry name" value="Homodimeric domain of signal transducing histidine kinase"/>
    <property type="match status" value="1"/>
</dbReference>
<evidence type="ECO:0000256" key="9">
    <source>
        <dbReference type="ARBA" id="ARBA00022840"/>
    </source>
</evidence>
<evidence type="ECO:0000256" key="3">
    <source>
        <dbReference type="ARBA" id="ARBA00012438"/>
    </source>
</evidence>
<dbReference type="Pfam" id="PF02518">
    <property type="entry name" value="HATPase_c"/>
    <property type="match status" value="1"/>
</dbReference>
<evidence type="ECO:0000256" key="7">
    <source>
        <dbReference type="ARBA" id="ARBA00022741"/>
    </source>
</evidence>
<keyword evidence="6" id="KW-0808">Transferase</keyword>
<dbReference type="Gene3D" id="3.30.565.10">
    <property type="entry name" value="Histidine kinase-like ATPase, C-terminal domain"/>
    <property type="match status" value="1"/>
</dbReference>
<dbReference type="InterPro" id="IPR050980">
    <property type="entry name" value="2C_sensor_his_kinase"/>
</dbReference>
<feature type="transmembrane region" description="Helical" evidence="10">
    <location>
        <begin position="145"/>
        <end position="165"/>
    </location>
</feature>
<dbReference type="SUPFAM" id="SSF55874">
    <property type="entry name" value="ATPase domain of HSP90 chaperone/DNA topoisomerase II/histidine kinase"/>
    <property type="match status" value="1"/>
</dbReference>
<evidence type="ECO:0000256" key="4">
    <source>
        <dbReference type="ARBA" id="ARBA00022475"/>
    </source>
</evidence>
<protein>
    <recommendedName>
        <fullName evidence="3">histidine kinase</fullName>
        <ecNumber evidence="3">2.7.13.3</ecNumber>
    </recommendedName>
</protein>
<feature type="transmembrane region" description="Helical" evidence="10">
    <location>
        <begin position="12"/>
        <end position="31"/>
    </location>
</feature>
<keyword evidence="9 12" id="KW-0067">ATP-binding</keyword>
<comment type="subcellular location">
    <subcellularLocation>
        <location evidence="2">Cell membrane</location>
        <topology evidence="2">Multi-pass membrane protein</topology>
    </subcellularLocation>
</comment>
<keyword evidence="13" id="KW-1185">Reference proteome</keyword>
<evidence type="ECO:0000256" key="1">
    <source>
        <dbReference type="ARBA" id="ARBA00000085"/>
    </source>
</evidence>
<evidence type="ECO:0000256" key="2">
    <source>
        <dbReference type="ARBA" id="ARBA00004651"/>
    </source>
</evidence>
<dbReference type="Gene3D" id="1.10.287.130">
    <property type="match status" value="1"/>
</dbReference>
<feature type="domain" description="Histidine kinase" evidence="11">
    <location>
        <begin position="224"/>
        <end position="439"/>
    </location>
</feature>
<keyword evidence="4" id="KW-1003">Cell membrane</keyword>
<dbReference type="InterPro" id="IPR036890">
    <property type="entry name" value="HATPase_C_sf"/>
</dbReference>
<comment type="caution">
    <text evidence="12">The sequence shown here is derived from an EMBL/GenBank/DDBJ whole genome shotgun (WGS) entry which is preliminary data.</text>
</comment>
<dbReference type="InterPro" id="IPR005467">
    <property type="entry name" value="His_kinase_dom"/>
</dbReference>
<keyword evidence="10" id="KW-0812">Transmembrane</keyword>
<evidence type="ECO:0000313" key="12">
    <source>
        <dbReference type="EMBL" id="MFC0227383.1"/>
    </source>
</evidence>
<evidence type="ECO:0000256" key="10">
    <source>
        <dbReference type="SAM" id="Phobius"/>
    </source>
</evidence>
<evidence type="ECO:0000313" key="13">
    <source>
        <dbReference type="Proteomes" id="UP001589792"/>
    </source>
</evidence>
<dbReference type="PANTHER" id="PTHR44936:SF10">
    <property type="entry name" value="SENSOR PROTEIN RSTB"/>
    <property type="match status" value="1"/>
</dbReference>
<gene>
    <name evidence="12" type="ORF">ACFFJ3_12845</name>
</gene>
<dbReference type="SMART" id="SM00388">
    <property type="entry name" value="HisKA"/>
    <property type="match status" value="1"/>
</dbReference>
<dbReference type="EMBL" id="JBHLXG010000010">
    <property type="protein sequence ID" value="MFC0227383.1"/>
    <property type="molecule type" value="Genomic_DNA"/>
</dbReference>
<keyword evidence="5" id="KW-0597">Phosphoprotein</keyword>
<dbReference type="GO" id="GO:0005524">
    <property type="term" value="F:ATP binding"/>
    <property type="evidence" value="ECO:0007669"/>
    <property type="project" value="UniProtKB-KW"/>
</dbReference>
<dbReference type="Pfam" id="PF00512">
    <property type="entry name" value="HisKA"/>
    <property type="match status" value="1"/>
</dbReference>
<name>A0ABV6EEG3_9GAMM</name>
<keyword evidence="10" id="KW-1133">Transmembrane helix</keyword>
<dbReference type="EC" id="2.7.13.3" evidence="3"/>